<dbReference type="Gene3D" id="1.10.1300.10">
    <property type="entry name" value="3'5'-cyclic nucleotide phosphodiesterase, catalytic domain"/>
    <property type="match status" value="1"/>
</dbReference>
<dbReference type="PANTHER" id="PTHR11347">
    <property type="entry name" value="CYCLIC NUCLEOTIDE PHOSPHODIESTERASE"/>
    <property type="match status" value="1"/>
</dbReference>
<feature type="domain" description="PDEase" evidence="8">
    <location>
        <begin position="221"/>
        <end position="570"/>
    </location>
</feature>
<evidence type="ECO:0000259" key="8">
    <source>
        <dbReference type="PROSITE" id="PS51845"/>
    </source>
</evidence>
<evidence type="ECO:0000256" key="5">
    <source>
        <dbReference type="PIRSR" id="PIRSR623088-3"/>
    </source>
</evidence>
<feature type="binding site" evidence="5">
    <location>
        <position position="356"/>
    </location>
    <ligand>
        <name>Zn(2+)</name>
        <dbReference type="ChEBI" id="CHEBI:29105"/>
        <label>1</label>
    </ligand>
</feature>
<feature type="compositionally biased region" description="Polar residues" evidence="7">
    <location>
        <begin position="717"/>
        <end position="726"/>
    </location>
</feature>
<dbReference type="Proteomes" id="UP001271007">
    <property type="component" value="Unassembled WGS sequence"/>
</dbReference>
<dbReference type="PROSITE" id="PS51845">
    <property type="entry name" value="PDEASE_I_2"/>
    <property type="match status" value="1"/>
</dbReference>
<proteinExistence type="inferred from homology"/>
<evidence type="ECO:0000313" key="10">
    <source>
        <dbReference type="Proteomes" id="UP001271007"/>
    </source>
</evidence>
<feature type="binding site" evidence="4">
    <location>
        <position position="357"/>
    </location>
    <ligand>
        <name>AMP</name>
        <dbReference type="ChEBI" id="CHEBI:456215"/>
    </ligand>
</feature>
<dbReference type="GO" id="GO:0004114">
    <property type="term" value="F:3',5'-cyclic-nucleotide phosphodiesterase activity"/>
    <property type="evidence" value="ECO:0007669"/>
    <property type="project" value="InterPro"/>
</dbReference>
<feature type="compositionally biased region" description="Polar residues" evidence="7">
    <location>
        <begin position="734"/>
        <end position="810"/>
    </location>
</feature>
<feature type="compositionally biased region" description="Polar residues" evidence="7">
    <location>
        <begin position="874"/>
        <end position="897"/>
    </location>
</feature>
<feature type="region of interest" description="Disordered" evidence="7">
    <location>
        <begin position="697"/>
        <end position="956"/>
    </location>
</feature>
<feature type="binding site" evidence="4">
    <location>
        <position position="527"/>
    </location>
    <ligand>
        <name>AMP</name>
        <dbReference type="ChEBI" id="CHEBI:456215"/>
    </ligand>
</feature>
<evidence type="ECO:0000256" key="1">
    <source>
        <dbReference type="ARBA" id="ARBA00022723"/>
    </source>
</evidence>
<dbReference type="PRINTS" id="PR00387">
    <property type="entry name" value="PDIESTERASE1"/>
</dbReference>
<feature type="binding site" evidence="4">
    <location>
        <position position="472"/>
    </location>
    <ligand>
        <name>AMP</name>
        <dbReference type="ChEBI" id="CHEBI:456215"/>
    </ligand>
</feature>
<organism evidence="9 10">
    <name type="scientific">Extremus antarcticus</name>
    <dbReference type="NCBI Taxonomy" id="702011"/>
    <lineage>
        <taxon>Eukaryota</taxon>
        <taxon>Fungi</taxon>
        <taxon>Dikarya</taxon>
        <taxon>Ascomycota</taxon>
        <taxon>Pezizomycotina</taxon>
        <taxon>Dothideomycetes</taxon>
        <taxon>Dothideomycetidae</taxon>
        <taxon>Mycosphaerellales</taxon>
        <taxon>Extremaceae</taxon>
        <taxon>Extremus</taxon>
    </lineage>
</organism>
<comment type="cofactor">
    <cofactor evidence="6">
        <name>a divalent metal cation</name>
        <dbReference type="ChEBI" id="CHEBI:60240"/>
    </cofactor>
    <text evidence="6">Binds 2 divalent metal cations per subunit. Site 1 may preferentially bind zinc ions, while site 2 has a preference for magnesium and/or manganese ions.</text>
</comment>
<sequence>MEAHAQESCNIVYFCASEREDVYELYHKRSPPAAPSDASNGVSGLEQAYHNVRALLDEDQGGFDEVFLCSRPEQCSERLESYANSSPTVVLIEVESQSTSAEDSNLTLDKSSTAYSLLTSLGDDIQGARYQQPVLPFILIDSGRPSHNDETLDSGLTADCLSAGAVDLIQSPLQHEDINHMIGHLKEKVRRPARLIASQMAHNLVHSIHDVSEPRIAEHRPDLSLPEGRKRAVEETVGKWHFPAADLNMDELTYAAMFMLEHLLSAPELELYALPRDKLMSFLLATRRQYKHEREVYYHNWRHAVDVTQSMYCFLLDVRLCPPLESDERPQNELNALERMVTHVDGLILLVSGIGHDVGHPGVNNAFLVAANHPLAQTYNDRSVLENYHCAAYSQLLRRHWPALHNITGFRATMISTILATDMQRHFEYMNSLNDLKAKAKNGDLDDVDSWSEKDREHTRELIMALLMKAADISNVARPFDVSSSWAKILMNEFARQGELEGELDIPTCLFGGPPDTEDMLAAAQSQKGFMSLFGHPLFQGISEVLPCISCAVRELENNQAIWDKRIEEERERRKPVGNEGHLTFSSVTNKEVEEATSISRHRKSEPLAVPTSVPQSPSKQLDRAGTTRVETSPSKHGAHGLRQQLIQGTAPDDDHKRASAPFLGSIGIPLSPLSGSSRRSSKDVALDQLQQLTAYAHQSLSPTPSSRRASADAGVQLQQSYPSSRRGSKDESLTTILVTSGGTPNRRGSPSIPAQSSSPGKHSAKRQSISQSQKQAARASVPSSRSHAASVGTATTTQPSVSTQGSTEPSSEEGEHVPKMSHHQSIPSTEDPFMVPGTWPNDHNGQHRASPPTFKQGSEIPQTPPTPPALGMSRTTSPKNQLSSTPSAGTDESGTTPWKGGVRESRSRSRLRGLKFWKRKKDSSSGSTNASATPTSAAREKEGSGGSPTIDGGTP</sequence>
<feature type="compositionally biased region" description="Basic residues" evidence="7">
    <location>
        <begin position="909"/>
        <end position="922"/>
    </location>
</feature>
<dbReference type="GO" id="GO:0046872">
    <property type="term" value="F:metal ion binding"/>
    <property type="evidence" value="ECO:0007669"/>
    <property type="project" value="UniProtKB-KW"/>
</dbReference>
<dbReference type="PROSITE" id="PS00126">
    <property type="entry name" value="PDEASE_I_1"/>
    <property type="match status" value="1"/>
</dbReference>
<keyword evidence="2 6" id="KW-0378">Hydrolase</keyword>
<feature type="compositionally biased region" description="Low complexity" evidence="7">
    <location>
        <begin position="925"/>
        <end position="938"/>
    </location>
</feature>
<dbReference type="InterPro" id="IPR036971">
    <property type="entry name" value="PDEase_catalytic_dom_sf"/>
</dbReference>
<feature type="binding site" evidence="4">
    <location>
        <begin position="299"/>
        <end position="303"/>
    </location>
    <ligand>
        <name>AMP</name>
        <dbReference type="ChEBI" id="CHEBI:456215"/>
    </ligand>
</feature>
<dbReference type="EC" id="3.1.4.-" evidence="6"/>
<protein>
    <recommendedName>
        <fullName evidence="6">Phosphodiesterase</fullName>
        <ecNumber evidence="6">3.1.4.-</ecNumber>
    </recommendedName>
</protein>
<evidence type="ECO:0000256" key="6">
    <source>
        <dbReference type="RuleBase" id="RU363067"/>
    </source>
</evidence>
<feature type="compositionally biased region" description="Low complexity" evidence="7">
    <location>
        <begin position="664"/>
        <end position="679"/>
    </location>
</feature>
<keyword evidence="10" id="KW-1185">Reference proteome</keyword>
<dbReference type="EMBL" id="JAWDJX010000047">
    <property type="protein sequence ID" value="KAK3048571.1"/>
    <property type="molecule type" value="Genomic_DNA"/>
</dbReference>
<feature type="binding site" evidence="5">
    <location>
        <position position="303"/>
    </location>
    <ligand>
        <name>Zn(2+)</name>
        <dbReference type="ChEBI" id="CHEBI:29105"/>
        <label>1</label>
    </ligand>
</feature>
<comment type="similarity">
    <text evidence="6">Belongs to the cyclic nucleotide phosphodiesterase family.</text>
</comment>
<gene>
    <name evidence="9" type="primary">PDE2</name>
    <name evidence="9" type="ORF">LTR09_010066</name>
</gene>
<dbReference type="InterPro" id="IPR002073">
    <property type="entry name" value="PDEase_catalytic_dom"/>
</dbReference>
<evidence type="ECO:0000313" key="9">
    <source>
        <dbReference type="EMBL" id="KAK3048571.1"/>
    </source>
</evidence>
<evidence type="ECO:0000256" key="3">
    <source>
        <dbReference type="PIRSR" id="PIRSR623088-1"/>
    </source>
</evidence>
<keyword evidence="1 5" id="KW-0479">Metal-binding</keyword>
<feature type="active site" description="Proton donor" evidence="3">
    <location>
        <position position="299"/>
    </location>
</feature>
<evidence type="ECO:0000256" key="7">
    <source>
        <dbReference type="SAM" id="MobiDB-lite"/>
    </source>
</evidence>
<feature type="binding site" evidence="5">
    <location>
        <position position="357"/>
    </location>
    <ligand>
        <name>Zn(2+)</name>
        <dbReference type="ChEBI" id="CHEBI:29105"/>
        <label>2</label>
    </ligand>
</feature>
<evidence type="ECO:0000256" key="4">
    <source>
        <dbReference type="PIRSR" id="PIRSR623088-2"/>
    </source>
</evidence>
<dbReference type="SUPFAM" id="SSF109604">
    <property type="entry name" value="HD-domain/PDEase-like"/>
    <property type="match status" value="1"/>
</dbReference>
<feature type="binding site" evidence="5">
    <location>
        <position position="472"/>
    </location>
    <ligand>
        <name>Zn(2+)</name>
        <dbReference type="ChEBI" id="CHEBI:29105"/>
        <label>1</label>
    </ligand>
</feature>
<dbReference type="GO" id="GO:0007165">
    <property type="term" value="P:signal transduction"/>
    <property type="evidence" value="ECO:0007669"/>
    <property type="project" value="InterPro"/>
</dbReference>
<evidence type="ECO:0000256" key="2">
    <source>
        <dbReference type="ARBA" id="ARBA00022801"/>
    </source>
</evidence>
<comment type="caution">
    <text evidence="9">The sequence shown here is derived from an EMBL/GenBank/DDBJ whole genome shotgun (WGS) entry which is preliminary data.</text>
</comment>
<name>A0AAJ0DEY0_9PEZI</name>
<dbReference type="AlphaFoldDB" id="A0AAJ0DEY0"/>
<feature type="binding site" evidence="5">
    <location>
        <position position="357"/>
    </location>
    <ligand>
        <name>Zn(2+)</name>
        <dbReference type="ChEBI" id="CHEBI:29105"/>
        <label>1</label>
    </ligand>
</feature>
<dbReference type="CDD" id="cd00077">
    <property type="entry name" value="HDc"/>
    <property type="match status" value="1"/>
</dbReference>
<reference evidence="9" key="1">
    <citation type="submission" date="2023-04" db="EMBL/GenBank/DDBJ databases">
        <title>Black Yeasts Isolated from many extreme environments.</title>
        <authorList>
            <person name="Coleine C."/>
            <person name="Stajich J.E."/>
            <person name="Selbmann L."/>
        </authorList>
    </citation>
    <scope>NUCLEOTIDE SEQUENCE</scope>
    <source>
        <strain evidence="9">CCFEE 5312</strain>
    </source>
</reference>
<dbReference type="InterPro" id="IPR023088">
    <property type="entry name" value="PDEase"/>
</dbReference>
<dbReference type="InterPro" id="IPR023174">
    <property type="entry name" value="PDEase_CS"/>
</dbReference>
<feature type="compositionally biased region" description="Polar residues" evidence="7">
    <location>
        <begin position="697"/>
        <end position="709"/>
    </location>
</feature>
<accession>A0AAJ0DEY0</accession>
<dbReference type="SMART" id="SM00471">
    <property type="entry name" value="HDc"/>
    <property type="match status" value="1"/>
</dbReference>
<dbReference type="Pfam" id="PF00233">
    <property type="entry name" value="PDEase_I"/>
    <property type="match status" value="1"/>
</dbReference>
<dbReference type="InterPro" id="IPR003607">
    <property type="entry name" value="HD/PDEase_dom"/>
</dbReference>
<feature type="region of interest" description="Disordered" evidence="7">
    <location>
        <begin position="571"/>
        <end position="683"/>
    </location>
</feature>